<dbReference type="SUPFAM" id="SSF53474">
    <property type="entry name" value="alpha/beta-Hydrolases"/>
    <property type="match status" value="1"/>
</dbReference>
<accession>A0A177Y6Y1</accession>
<dbReference type="AlphaFoldDB" id="A0A177Y6Y1"/>
<dbReference type="SUPFAM" id="SSF51735">
    <property type="entry name" value="NAD(P)-binding Rossmann-fold domains"/>
    <property type="match status" value="1"/>
</dbReference>
<dbReference type="EMBL" id="LVHI01000040">
    <property type="protein sequence ID" value="OAK51254.1"/>
    <property type="molecule type" value="Genomic_DNA"/>
</dbReference>
<dbReference type="RefSeq" id="WP_068431958.1">
    <property type="nucleotide sequence ID" value="NZ_LVHI01000040.1"/>
</dbReference>
<dbReference type="Gene3D" id="3.40.50.720">
    <property type="entry name" value="NAD(P)-binding Rossmann-like Domain"/>
    <property type="match status" value="1"/>
</dbReference>
<dbReference type="InterPro" id="IPR036291">
    <property type="entry name" value="NAD(P)-bd_dom_sf"/>
</dbReference>
<evidence type="ECO:0000259" key="1">
    <source>
        <dbReference type="Pfam" id="PF01370"/>
    </source>
</evidence>
<comment type="caution">
    <text evidence="3">The sequence shown here is derived from an EMBL/GenBank/DDBJ whole genome shotgun (WGS) entry which is preliminary data.</text>
</comment>
<dbReference type="PANTHER" id="PTHR43245">
    <property type="entry name" value="BIFUNCTIONAL POLYMYXIN RESISTANCE PROTEIN ARNA"/>
    <property type="match status" value="1"/>
</dbReference>
<evidence type="ECO:0000313" key="3">
    <source>
        <dbReference type="EMBL" id="OAK51254.1"/>
    </source>
</evidence>
<feature type="domain" description="NAD-dependent epimerase/dehydratase" evidence="1">
    <location>
        <begin position="5"/>
        <end position="226"/>
    </location>
</feature>
<dbReference type="Gene3D" id="3.40.50.1820">
    <property type="entry name" value="alpha/beta hydrolase"/>
    <property type="match status" value="1"/>
</dbReference>
<dbReference type="Proteomes" id="UP000077519">
    <property type="component" value="Unassembled WGS sequence"/>
</dbReference>
<dbReference type="InterPro" id="IPR050177">
    <property type="entry name" value="Lipid_A_modif_metabolic_enz"/>
</dbReference>
<proteinExistence type="predicted"/>
<dbReference type="Pfam" id="PF01370">
    <property type="entry name" value="Epimerase"/>
    <property type="match status" value="1"/>
</dbReference>
<reference evidence="3 4" key="1">
    <citation type="submission" date="2016-03" db="EMBL/GenBank/DDBJ databases">
        <title>Genome sequence of Rhodococcus kyotonensis KB10.</title>
        <authorList>
            <person name="Jeong H."/>
            <person name="Hong C.E."/>
            <person name="Jo S.H."/>
            <person name="Park J.M."/>
        </authorList>
    </citation>
    <scope>NUCLEOTIDE SEQUENCE [LARGE SCALE GENOMIC DNA]</scope>
    <source>
        <strain evidence="3 4">KB10</strain>
    </source>
</reference>
<gene>
    <name evidence="3" type="ORF">A3K89_13695</name>
</gene>
<feature type="domain" description="Serine aminopeptidase S33" evidence="2">
    <location>
        <begin position="363"/>
        <end position="420"/>
    </location>
</feature>
<dbReference type="InterPro" id="IPR029058">
    <property type="entry name" value="AB_hydrolase_fold"/>
</dbReference>
<dbReference type="Pfam" id="PF12146">
    <property type="entry name" value="Hydrolase_4"/>
    <property type="match status" value="1"/>
</dbReference>
<protein>
    <submittedName>
        <fullName evidence="3">Epimerase</fullName>
    </submittedName>
</protein>
<name>A0A177Y6Y1_9NOCA</name>
<sequence>MTLRIAVTGATSDFARAILPGLLDDDDVESVVGIARRRTPLVHPKLQSVRSDIRSPEMEHIFRGCDVVVHLAFVVEELRDKRTTHDINQRGSRNVLDSAYRAGVRRMVIASSINAYGPDIHDEPLTEKDYPAGDPDRYYFHDKAEVEHYAEWWLRRHPGEMAVSMLRPTYIIGPDFSNDGIDQFTSTIGAFPQADRASYQFLHQHDLADAFHRAVKQDLDGPYNVGPRDWTGVRELAAMQGQRLFDVPERAAVVAANIAFRLGLTPFSGQWVTAGEPVVDSTALHTATGWSPTLTSRECAAIMILLQGRPILLPEYALERDAACEAALAPASAVVGVAAGEHVQLRTPDGSVHCEVHRGGGRRTIVLPARPGSHARYCTPLAVELRERGYDVVAVDPPGHGLSTGPRGRVDQAQFDRAVTEAVEYARRTFGGPISIVVDEGTRSPSPDDPLVPTRVRGRVSVATYVTARTIDDVIAHIGPAGAATSQAASSAPQTIRG</sequence>
<dbReference type="InterPro" id="IPR001509">
    <property type="entry name" value="Epimerase_deHydtase"/>
</dbReference>
<evidence type="ECO:0000259" key="2">
    <source>
        <dbReference type="Pfam" id="PF12146"/>
    </source>
</evidence>
<evidence type="ECO:0000313" key="4">
    <source>
        <dbReference type="Proteomes" id="UP000077519"/>
    </source>
</evidence>
<dbReference type="InterPro" id="IPR022742">
    <property type="entry name" value="Hydrolase_4"/>
</dbReference>
<keyword evidence="4" id="KW-1185">Reference proteome</keyword>
<organism evidence="3 4">
    <name type="scientific">Rhodococcoides kyotonense</name>
    <dbReference type="NCBI Taxonomy" id="398843"/>
    <lineage>
        <taxon>Bacteria</taxon>
        <taxon>Bacillati</taxon>
        <taxon>Actinomycetota</taxon>
        <taxon>Actinomycetes</taxon>
        <taxon>Mycobacteriales</taxon>
        <taxon>Nocardiaceae</taxon>
        <taxon>Rhodococcoides</taxon>
    </lineage>
</organism>